<dbReference type="PANTHER" id="PTHR48047">
    <property type="entry name" value="GLYCOSYLTRANSFERASE"/>
    <property type="match status" value="1"/>
</dbReference>
<dbReference type="Gene3D" id="3.40.50.2000">
    <property type="entry name" value="Glycogen Phosphorylase B"/>
    <property type="match status" value="2"/>
</dbReference>
<comment type="similarity">
    <text evidence="1">Belongs to the UDP-glycosyltransferase family.</text>
</comment>
<evidence type="ECO:0000256" key="2">
    <source>
        <dbReference type="ARBA" id="ARBA00022679"/>
    </source>
</evidence>
<gene>
    <name evidence="3" type="ORF">SETIT_6G165500v2</name>
</gene>
<accession>A0A368RM67</accession>
<protein>
    <recommendedName>
        <fullName evidence="4">Glycosyltransferase</fullName>
    </recommendedName>
</protein>
<dbReference type="SUPFAM" id="SSF53756">
    <property type="entry name" value="UDP-Glycosyltransferase/glycogen phosphorylase"/>
    <property type="match status" value="1"/>
</dbReference>
<evidence type="ECO:0000256" key="1">
    <source>
        <dbReference type="ARBA" id="ARBA00009995"/>
    </source>
</evidence>
<evidence type="ECO:0008006" key="4">
    <source>
        <dbReference type="Google" id="ProtNLM"/>
    </source>
</evidence>
<dbReference type="GO" id="GO:0008194">
    <property type="term" value="F:UDP-glycosyltransferase activity"/>
    <property type="evidence" value="ECO:0007669"/>
    <property type="project" value="InterPro"/>
</dbReference>
<reference evidence="3" key="2">
    <citation type="submission" date="2015-07" db="EMBL/GenBank/DDBJ databases">
        <authorList>
            <person name="Noorani M."/>
        </authorList>
    </citation>
    <scope>NUCLEOTIDE SEQUENCE</scope>
    <source>
        <strain evidence="3">Yugu1</strain>
    </source>
</reference>
<evidence type="ECO:0000313" key="3">
    <source>
        <dbReference type="EMBL" id="RCV31296.1"/>
    </source>
</evidence>
<dbReference type="PANTHER" id="PTHR48047:SF6">
    <property type="entry name" value="OS06G0282400 PROTEIN"/>
    <property type="match status" value="1"/>
</dbReference>
<sequence>MHFPIVPYPAQGHMIPFFDRKNWVGTAHKLPAPRAVFLASRGVRVTVVATPATAPLLAAHRDTVRALVLPFPSHPALPAGVECARDAPPTLFAALIVAFAGLRGPLGSWVRERSGTPEDRVVAILADHSCGWAQPLAAELGIPGIVFSPSGVYGSAVLHSLFHRAPRPEDETDDEGLIGFPDLPGDPAYSWRQHRTYREGDEVSEGVRRNFLWNLEASAFVSNTFRRLEERYLGAPLADLGLRRVYAVGPLAPGPDAAGGRGGETAVSAADLCAWLDGFAEDGSVVYISFGSNGGAVAAPRGGAGQRHTGVAFVWAAGTTAPLPDGFEERVAAAAVAGGRGRVIRGWAPQVAALRHRAELEAAAAGVAMLTWPMTADQFVSARLLVDELGAVVPVSWGGLKVAPAADEVARVLDATVCGNGGRQRGDVVARAKELAVEAAAAVREGGDSWREVDELVRELRELVTDRATKTISDS</sequence>
<reference evidence="3" key="1">
    <citation type="journal article" date="2012" name="Nat. Biotechnol.">
        <title>Reference genome sequence of the model plant Setaria.</title>
        <authorList>
            <person name="Bennetzen J.L."/>
            <person name="Schmutz J."/>
            <person name="Wang H."/>
            <person name="Percifield R."/>
            <person name="Hawkins J."/>
            <person name="Pontaroli A.C."/>
            <person name="Estep M."/>
            <person name="Feng L."/>
            <person name="Vaughn J.N."/>
            <person name="Grimwood J."/>
            <person name="Jenkins J."/>
            <person name="Barry K."/>
            <person name="Lindquist E."/>
            <person name="Hellsten U."/>
            <person name="Deshpande S."/>
            <person name="Wang X."/>
            <person name="Wu X."/>
            <person name="Mitros T."/>
            <person name="Triplett J."/>
            <person name="Yang X."/>
            <person name="Ye C.Y."/>
            <person name="Mauro-Herrera M."/>
            <person name="Wang L."/>
            <person name="Li P."/>
            <person name="Sharma M."/>
            <person name="Sharma R."/>
            <person name="Ronald P.C."/>
            <person name="Panaud O."/>
            <person name="Kellogg E.A."/>
            <person name="Brutnell T.P."/>
            <person name="Doust A.N."/>
            <person name="Tuskan G.A."/>
            <person name="Rokhsar D."/>
            <person name="Devos K.M."/>
        </authorList>
    </citation>
    <scope>NUCLEOTIDE SEQUENCE [LARGE SCALE GENOMIC DNA]</scope>
    <source>
        <strain evidence="3">Yugu1</strain>
    </source>
</reference>
<dbReference type="AlphaFoldDB" id="A0A368RM67"/>
<organism evidence="3">
    <name type="scientific">Setaria italica</name>
    <name type="common">Foxtail millet</name>
    <name type="synonym">Panicum italicum</name>
    <dbReference type="NCBI Taxonomy" id="4555"/>
    <lineage>
        <taxon>Eukaryota</taxon>
        <taxon>Viridiplantae</taxon>
        <taxon>Streptophyta</taxon>
        <taxon>Embryophyta</taxon>
        <taxon>Tracheophyta</taxon>
        <taxon>Spermatophyta</taxon>
        <taxon>Magnoliopsida</taxon>
        <taxon>Liliopsida</taxon>
        <taxon>Poales</taxon>
        <taxon>Poaceae</taxon>
        <taxon>PACMAD clade</taxon>
        <taxon>Panicoideae</taxon>
        <taxon>Panicodae</taxon>
        <taxon>Paniceae</taxon>
        <taxon>Cenchrinae</taxon>
        <taxon>Setaria</taxon>
    </lineage>
</organism>
<name>A0A368RM67_SETIT</name>
<dbReference type="CDD" id="cd03784">
    <property type="entry name" value="GT1_Gtf-like"/>
    <property type="match status" value="1"/>
</dbReference>
<keyword evidence="2" id="KW-0808">Transferase</keyword>
<dbReference type="OrthoDB" id="5835829at2759"/>
<dbReference type="STRING" id="4555.A0A368RM67"/>
<proteinExistence type="inferred from homology"/>
<dbReference type="InterPro" id="IPR002213">
    <property type="entry name" value="UDP_glucos_trans"/>
</dbReference>
<dbReference type="EMBL" id="CM003533">
    <property type="protein sequence ID" value="RCV31296.1"/>
    <property type="molecule type" value="Genomic_DNA"/>
</dbReference>